<feature type="transmembrane region" description="Helical" evidence="1">
    <location>
        <begin position="40"/>
        <end position="62"/>
    </location>
</feature>
<keyword evidence="1" id="KW-0472">Membrane</keyword>
<evidence type="ECO:0000313" key="3">
    <source>
        <dbReference type="Proteomes" id="UP000467193"/>
    </source>
</evidence>
<keyword evidence="3" id="KW-1185">Reference proteome</keyword>
<dbReference type="Proteomes" id="UP000467193">
    <property type="component" value="Chromosome"/>
</dbReference>
<accession>A0A7I7R0I7</accession>
<protein>
    <submittedName>
        <fullName evidence="2">Uncharacterized protein</fullName>
    </submittedName>
</protein>
<evidence type="ECO:0000256" key="1">
    <source>
        <dbReference type="SAM" id="Phobius"/>
    </source>
</evidence>
<dbReference type="AlphaFoldDB" id="A0A7I7R0I7"/>
<evidence type="ECO:0000313" key="2">
    <source>
        <dbReference type="EMBL" id="BBY31666.1"/>
    </source>
</evidence>
<dbReference type="KEGG" id="msei:MSEDJ_57620"/>
<keyword evidence="1" id="KW-1133">Transmembrane helix</keyword>
<organism evidence="2 3">
    <name type="scientific">Mycolicibacterium sediminis</name>
    <dbReference type="NCBI Taxonomy" id="1286180"/>
    <lineage>
        <taxon>Bacteria</taxon>
        <taxon>Bacillati</taxon>
        <taxon>Actinomycetota</taxon>
        <taxon>Actinomycetes</taxon>
        <taxon>Mycobacteriales</taxon>
        <taxon>Mycobacteriaceae</taxon>
        <taxon>Mycolicibacterium</taxon>
    </lineage>
</organism>
<feature type="transmembrane region" description="Helical" evidence="1">
    <location>
        <begin position="12"/>
        <end position="34"/>
    </location>
</feature>
<sequence length="110" mass="11822">MAKRPGISNYWVPLLGLVCIGGGVATFGILLAVAGGDSGWLRTIALLVAAVALCGGGYWMMARSGKQAGGWRMTSMDPEEKKVYRAEFRGFNLNRLRRASGAAKPEKPRH</sequence>
<dbReference type="RefSeq" id="WP_163801114.1">
    <property type="nucleotide sequence ID" value="NZ_AP022588.1"/>
</dbReference>
<name>A0A7I7R0I7_9MYCO</name>
<gene>
    <name evidence="2" type="ORF">MSEDJ_57620</name>
</gene>
<keyword evidence="1" id="KW-0812">Transmembrane</keyword>
<proteinExistence type="predicted"/>
<dbReference type="EMBL" id="AP022588">
    <property type="protein sequence ID" value="BBY31666.1"/>
    <property type="molecule type" value="Genomic_DNA"/>
</dbReference>
<reference evidence="2 3" key="1">
    <citation type="journal article" date="2019" name="Emerg. Microbes Infect.">
        <title>Comprehensive subspecies identification of 175 nontuberculous mycobacteria species based on 7547 genomic profiles.</title>
        <authorList>
            <person name="Matsumoto Y."/>
            <person name="Kinjo T."/>
            <person name="Motooka D."/>
            <person name="Nabeya D."/>
            <person name="Jung N."/>
            <person name="Uechi K."/>
            <person name="Horii T."/>
            <person name="Iida T."/>
            <person name="Fujita J."/>
            <person name="Nakamura S."/>
        </authorList>
    </citation>
    <scope>NUCLEOTIDE SEQUENCE [LARGE SCALE GENOMIC DNA]</scope>
    <source>
        <strain evidence="2 3">JCM 17899</strain>
    </source>
</reference>